<reference evidence="1" key="1">
    <citation type="submission" date="2022-08" db="EMBL/GenBank/DDBJ databases">
        <title>Genome Sequence of Fusarium decemcellulare.</title>
        <authorList>
            <person name="Buettner E."/>
        </authorList>
    </citation>
    <scope>NUCLEOTIDE SEQUENCE</scope>
    <source>
        <strain evidence="1">Babe19</strain>
    </source>
</reference>
<accession>A0ACC1SS31</accession>
<name>A0ACC1SS31_9HYPO</name>
<sequence length="506" mass="56702">MADQSYDEELAADDELSPLLAPRRHRVPASIARRLYISHFLSTWNSRVFEFGAVLYLATIYPGTLMPMSLYALVRGLSAIILAPTVGLYIDTGNRLQVVRISIVFQRIVVAASCAIFYVLAVNIPLNYSQRMGMLALVSVFACIEKLCSIMNLVSVEKDWVVVIAENDPEALAIINAQMRRIDLMCKLFGPLFIALIDGYSSELAIIVNFAMNTTSVVVEYFAIAKVYRDTPKLQKPKHHPQVGFVETVTRIDTPRLMPRAWKWVVALLQKSAQDFSFYFHHRAFLPSIAEAMLYLTVLSFAGQMTTYLLSAGYNSVQIGIARTFSVVLEVLATWVAPWLMRRINPLRAGLWLSSWQVVMLTGGIAVFWIWEENPLISASGLVGGTILSRVGLRGFDLCVQLIVQEDVEAESRGAFSSVEAAWQNAFELLSFASTIVFYHPDQFKWPSLISVLAVMTASISYTAFVYLRRGHLLHIDGLMRLLVARGGEQKQRDRAIDRINSTTNI</sequence>
<dbReference type="EMBL" id="JANRMS010000161">
    <property type="protein sequence ID" value="KAJ3545157.1"/>
    <property type="molecule type" value="Genomic_DNA"/>
</dbReference>
<protein>
    <submittedName>
        <fullName evidence="1">Uncharacterized protein</fullName>
    </submittedName>
</protein>
<comment type="caution">
    <text evidence="1">The sequence shown here is derived from an EMBL/GenBank/DDBJ whole genome shotgun (WGS) entry which is preliminary data.</text>
</comment>
<evidence type="ECO:0000313" key="1">
    <source>
        <dbReference type="EMBL" id="KAJ3545157.1"/>
    </source>
</evidence>
<dbReference type="Proteomes" id="UP001148629">
    <property type="component" value="Unassembled WGS sequence"/>
</dbReference>
<gene>
    <name evidence="1" type="ORF">NM208_g2642</name>
</gene>
<proteinExistence type="predicted"/>
<evidence type="ECO:0000313" key="2">
    <source>
        <dbReference type="Proteomes" id="UP001148629"/>
    </source>
</evidence>
<keyword evidence="2" id="KW-1185">Reference proteome</keyword>
<organism evidence="1 2">
    <name type="scientific">Fusarium decemcellulare</name>
    <dbReference type="NCBI Taxonomy" id="57161"/>
    <lineage>
        <taxon>Eukaryota</taxon>
        <taxon>Fungi</taxon>
        <taxon>Dikarya</taxon>
        <taxon>Ascomycota</taxon>
        <taxon>Pezizomycotina</taxon>
        <taxon>Sordariomycetes</taxon>
        <taxon>Hypocreomycetidae</taxon>
        <taxon>Hypocreales</taxon>
        <taxon>Nectriaceae</taxon>
        <taxon>Fusarium</taxon>
        <taxon>Fusarium decemcellulare species complex</taxon>
    </lineage>
</organism>